<dbReference type="Gene3D" id="3.20.20.70">
    <property type="entry name" value="Aldolase class I"/>
    <property type="match status" value="1"/>
</dbReference>
<dbReference type="GO" id="GO:0003959">
    <property type="term" value="F:NADPH dehydrogenase activity"/>
    <property type="evidence" value="ECO:0007669"/>
    <property type="project" value="InterPro"/>
</dbReference>
<evidence type="ECO:0000313" key="2">
    <source>
        <dbReference type="EMBL" id="EGG14507.1"/>
    </source>
</evidence>
<protein>
    <submittedName>
        <fullName evidence="2">NADH:flavin oxidoreductase/NADH oxidase domain-containing protein</fullName>
    </submittedName>
</protein>
<dbReference type="GeneID" id="14866074"/>
<dbReference type="InterPro" id="IPR013785">
    <property type="entry name" value="Aldolase_TIM"/>
</dbReference>
<proteinExistence type="predicted"/>
<dbReference type="GO" id="GO:0010181">
    <property type="term" value="F:FMN binding"/>
    <property type="evidence" value="ECO:0007669"/>
    <property type="project" value="InterPro"/>
</dbReference>
<dbReference type="Pfam" id="PF00724">
    <property type="entry name" value="Oxidored_FMN"/>
    <property type="match status" value="1"/>
</dbReference>
<dbReference type="SUPFAM" id="SSF51395">
    <property type="entry name" value="FMN-linked oxidoreductases"/>
    <property type="match status" value="1"/>
</dbReference>
<dbReference type="InterPro" id="IPR001155">
    <property type="entry name" value="OxRdtase_FMN_N"/>
</dbReference>
<dbReference type="OrthoDB" id="276546at2759"/>
<dbReference type="OMA" id="ATWENMA"/>
<gene>
    <name evidence="2" type="ORF">DFA_12283</name>
</gene>
<dbReference type="RefSeq" id="XP_004353917.1">
    <property type="nucleotide sequence ID" value="XM_004353865.1"/>
</dbReference>
<dbReference type="EMBL" id="GL883029">
    <property type="protein sequence ID" value="EGG14507.1"/>
    <property type="molecule type" value="Genomic_DNA"/>
</dbReference>
<sequence length="399" mass="44710">MSTLNQANKSTTLFTLPKTYRGPGYVSHEYLESKKEVPLLFQPLKIKSVELKNRLVVAPMCMYSSKDGFMDDFHLIHYSSYAQGGASMVVTEATAVNPEGRISFADAGLWKDEQIPGFKRVVDSIHSYNSLACIQLAHAGRKASSVPPFLENARASVPADHENGWIPVAPSPIRWTDLNTVPKEMTEDDILHAVNSFRDAAARALEAGFDMIEIHGAHGYLITSFLSPTSNLRTDSYGGSFENRCRFLFEIIAAIRTVWPTEKPLSVRLSAEEWVEDGWTIDDTVKICQRFQDMDVDIFDCSSGGNSLKQKINVYPGYQIPLAHKVKQQTTQLVIAAVGLINTGSEMESTLQQGRADLIFNARGFLRNPHFAYDLAEQLNVKIDYNVHYERGRFRNTAY</sequence>
<accession>F4QCY3</accession>
<dbReference type="PANTHER" id="PTHR43303">
    <property type="entry name" value="NADPH DEHYDROGENASE C23G7.10C-RELATED"/>
    <property type="match status" value="1"/>
</dbReference>
<dbReference type="CDD" id="cd02932">
    <property type="entry name" value="OYE_YqiM_FMN"/>
    <property type="match status" value="1"/>
</dbReference>
<dbReference type="KEGG" id="dfa:DFA_12283"/>
<organism evidence="2 3">
    <name type="scientific">Cavenderia fasciculata</name>
    <name type="common">Slime mold</name>
    <name type="synonym">Dictyostelium fasciculatum</name>
    <dbReference type="NCBI Taxonomy" id="261658"/>
    <lineage>
        <taxon>Eukaryota</taxon>
        <taxon>Amoebozoa</taxon>
        <taxon>Evosea</taxon>
        <taxon>Eumycetozoa</taxon>
        <taxon>Dictyostelia</taxon>
        <taxon>Acytosteliales</taxon>
        <taxon>Cavenderiaceae</taxon>
        <taxon>Cavenderia</taxon>
    </lineage>
</organism>
<dbReference type="Proteomes" id="UP000007797">
    <property type="component" value="Unassembled WGS sequence"/>
</dbReference>
<name>F4QCY3_CACFS</name>
<reference evidence="3" key="1">
    <citation type="journal article" date="2011" name="Genome Res.">
        <title>Phylogeny-wide analysis of social amoeba genomes highlights ancient origins for complex intercellular communication.</title>
        <authorList>
            <person name="Heidel A.J."/>
            <person name="Lawal H.M."/>
            <person name="Felder M."/>
            <person name="Schilde C."/>
            <person name="Helps N.R."/>
            <person name="Tunggal B."/>
            <person name="Rivero F."/>
            <person name="John U."/>
            <person name="Schleicher M."/>
            <person name="Eichinger L."/>
            <person name="Platzer M."/>
            <person name="Noegel A.A."/>
            <person name="Schaap P."/>
            <person name="Gloeckner G."/>
        </authorList>
    </citation>
    <scope>NUCLEOTIDE SEQUENCE [LARGE SCALE GENOMIC DNA]</scope>
    <source>
        <strain evidence="3">SH3</strain>
    </source>
</reference>
<dbReference type="GO" id="GO:0050661">
    <property type="term" value="F:NADP binding"/>
    <property type="evidence" value="ECO:0007669"/>
    <property type="project" value="InterPro"/>
</dbReference>
<dbReference type="AlphaFoldDB" id="F4QCY3"/>
<feature type="domain" description="NADH:flavin oxidoreductase/NADH oxidase N-terminal" evidence="1">
    <location>
        <begin position="40"/>
        <end position="380"/>
    </location>
</feature>
<dbReference type="InterPro" id="IPR044152">
    <property type="entry name" value="YqjM-like"/>
</dbReference>
<evidence type="ECO:0000313" key="3">
    <source>
        <dbReference type="Proteomes" id="UP000007797"/>
    </source>
</evidence>
<evidence type="ECO:0000259" key="1">
    <source>
        <dbReference type="Pfam" id="PF00724"/>
    </source>
</evidence>
<keyword evidence="3" id="KW-1185">Reference proteome</keyword>
<dbReference type="STRING" id="1054147.F4QCY3"/>
<dbReference type="PANTHER" id="PTHR43303:SF8">
    <property type="entry name" value="NADH:FLAVIN OXIDOREDUCTASE_NADH OXIDASE DOMAIN-CONTAINING PROTEIN"/>
    <property type="match status" value="1"/>
</dbReference>